<dbReference type="Pfam" id="PF03242">
    <property type="entry name" value="LEA_3a"/>
    <property type="match status" value="1"/>
</dbReference>
<accession>A0A2P5XLC2</accession>
<dbReference type="OrthoDB" id="780319at2759"/>
<organism evidence="2 3">
    <name type="scientific">Gossypium barbadense</name>
    <name type="common">Sea Island cotton</name>
    <name type="synonym">Hibiscus barbadensis</name>
    <dbReference type="NCBI Taxonomy" id="3634"/>
    <lineage>
        <taxon>Eukaryota</taxon>
        <taxon>Viridiplantae</taxon>
        <taxon>Streptophyta</taxon>
        <taxon>Embryophyta</taxon>
        <taxon>Tracheophyta</taxon>
        <taxon>Spermatophyta</taxon>
        <taxon>Magnoliopsida</taxon>
        <taxon>eudicotyledons</taxon>
        <taxon>Gunneridae</taxon>
        <taxon>Pentapetalae</taxon>
        <taxon>rosids</taxon>
        <taxon>malvids</taxon>
        <taxon>Malvales</taxon>
        <taxon>Malvaceae</taxon>
        <taxon>Malvoideae</taxon>
        <taxon>Gossypium</taxon>
    </lineage>
</organism>
<proteinExistence type="inferred from homology"/>
<dbReference type="PANTHER" id="PTHR33509:SF21">
    <property type="entry name" value="OS02G0564600 PROTEIN"/>
    <property type="match status" value="1"/>
</dbReference>
<gene>
    <name evidence="2" type="ORF">GOBAR_AA16502</name>
</gene>
<evidence type="ECO:0000256" key="1">
    <source>
        <dbReference type="ARBA" id="ARBA00007086"/>
    </source>
</evidence>
<dbReference type="AlphaFoldDB" id="A0A2P5XLC2"/>
<dbReference type="PANTHER" id="PTHR33509">
    <property type="entry name" value="LATE EMBRYOGENIS ABUNDANT PROTEIN 2-RELATED"/>
    <property type="match status" value="1"/>
</dbReference>
<evidence type="ECO:0000313" key="2">
    <source>
        <dbReference type="EMBL" id="PPS04158.1"/>
    </source>
</evidence>
<comment type="similarity">
    <text evidence="1">Belongs to the LEA type 3 family.</text>
</comment>
<protein>
    <submittedName>
        <fullName evidence="2">Uncharacterized protein</fullName>
    </submittedName>
</protein>
<dbReference type="InterPro" id="IPR004926">
    <property type="entry name" value="LEA_3a"/>
</dbReference>
<dbReference type="EMBL" id="KZ664639">
    <property type="protein sequence ID" value="PPS04158.1"/>
    <property type="molecule type" value="Genomic_DNA"/>
</dbReference>
<sequence>MAQASINNFQLLSRRSYAVGAEKMKMQAVASAASRVQVLAHDKEKEAFWMRDPKTGNWIPENHFGDIDVAEPREKLLSRNTKSCQDLFM</sequence>
<reference evidence="2 3" key="1">
    <citation type="submission" date="2015-01" db="EMBL/GenBank/DDBJ databases">
        <title>Genome of allotetraploid Gossypium barbadense reveals genomic plasticity and fiber elongation in cotton evolution.</title>
        <authorList>
            <person name="Chen X."/>
            <person name="Liu X."/>
            <person name="Zhao B."/>
            <person name="Zheng H."/>
            <person name="Hu Y."/>
            <person name="Lu G."/>
            <person name="Yang C."/>
            <person name="Chen J."/>
            <person name="Shan C."/>
            <person name="Zhang L."/>
            <person name="Zhou Y."/>
            <person name="Wang L."/>
            <person name="Guo W."/>
            <person name="Bai Y."/>
            <person name="Ruan J."/>
            <person name="Shangguan X."/>
            <person name="Mao Y."/>
            <person name="Jiang J."/>
            <person name="Zhu Y."/>
            <person name="Lei J."/>
            <person name="Kang H."/>
            <person name="Chen S."/>
            <person name="He X."/>
            <person name="Wang R."/>
            <person name="Wang Y."/>
            <person name="Chen J."/>
            <person name="Wang L."/>
            <person name="Yu S."/>
            <person name="Wang B."/>
            <person name="Wei J."/>
            <person name="Song S."/>
            <person name="Lu X."/>
            <person name="Gao Z."/>
            <person name="Gu W."/>
            <person name="Deng X."/>
            <person name="Ma D."/>
            <person name="Wang S."/>
            <person name="Liang W."/>
            <person name="Fang L."/>
            <person name="Cai C."/>
            <person name="Zhu X."/>
            <person name="Zhou B."/>
            <person name="Zhang Y."/>
            <person name="Chen Z."/>
            <person name="Xu S."/>
            <person name="Zhu R."/>
            <person name="Wang S."/>
            <person name="Zhang T."/>
            <person name="Zhao G."/>
        </authorList>
    </citation>
    <scope>NUCLEOTIDE SEQUENCE [LARGE SCALE GENOMIC DNA]</scope>
    <source>
        <strain evidence="3">cv. Xinhai21</strain>
        <tissue evidence="2">Leaf</tissue>
    </source>
</reference>
<evidence type="ECO:0000313" key="3">
    <source>
        <dbReference type="Proteomes" id="UP000239757"/>
    </source>
</evidence>
<name>A0A2P5XLC2_GOSBA</name>
<dbReference type="Proteomes" id="UP000239757">
    <property type="component" value="Unassembled WGS sequence"/>
</dbReference>